<gene>
    <name evidence="2" type="ORF">HELGO_WM2777</name>
</gene>
<evidence type="ECO:0000259" key="1">
    <source>
        <dbReference type="Pfam" id="PF03167"/>
    </source>
</evidence>
<dbReference type="EMBL" id="CACVAS010000030">
    <property type="protein sequence ID" value="CAA6803309.1"/>
    <property type="molecule type" value="Genomic_DNA"/>
</dbReference>
<dbReference type="InterPro" id="IPR032579">
    <property type="entry name" value="Phe_SMUG2-like"/>
</dbReference>
<reference evidence="2" key="1">
    <citation type="submission" date="2020-01" db="EMBL/GenBank/DDBJ databases">
        <authorList>
            <person name="Meier V. D."/>
            <person name="Meier V D."/>
        </authorList>
    </citation>
    <scope>NUCLEOTIDE SEQUENCE</scope>
    <source>
        <strain evidence="2">HLG_WM_MAG_01</strain>
    </source>
</reference>
<evidence type="ECO:0000313" key="2">
    <source>
        <dbReference type="EMBL" id="CAA6803309.1"/>
    </source>
</evidence>
<protein>
    <submittedName>
        <fullName evidence="2">DUF4918 domain-containing protein</fullName>
    </submittedName>
</protein>
<dbReference type="Pfam" id="PF03167">
    <property type="entry name" value="UDG"/>
    <property type="match status" value="1"/>
</dbReference>
<dbReference type="InterPro" id="IPR005122">
    <property type="entry name" value="Uracil-DNA_glycosylase-like"/>
</dbReference>
<dbReference type="Gene3D" id="3.40.470.10">
    <property type="entry name" value="Uracil-DNA glycosylase-like domain"/>
    <property type="match status" value="1"/>
</dbReference>
<accession>A0A6S6SEU2</accession>
<feature type="domain" description="Uracil-DNA glycosylase-like" evidence="1">
    <location>
        <begin position="51"/>
        <end position="225"/>
    </location>
</feature>
<dbReference type="SUPFAM" id="SSF52141">
    <property type="entry name" value="Uracil-DNA glycosylase-like"/>
    <property type="match status" value="1"/>
</dbReference>
<sequence length="229" mass="26667">MYNTISFSQHILDFYFSLEANPPLPKGVGTIYPFDNLETKRVMQTFFNKYYHDTNPRIYLVGINPGRLGSGVTGVGFADAYHLETYCDIPNSFDKRVEISASFMFEVIEAYGGVEKFYSDFFFTTTMPLGLIKEGKNYNYYDDKITQEKLEPYITQTLLEQMAMPQARPNIICVGTGKNLKYLEAFNKKHHCFESIDVVPHPRWVMQYRRKEKQKYIDVYVEALKKALV</sequence>
<dbReference type="InterPro" id="IPR036895">
    <property type="entry name" value="Uracil-DNA_glycosylase-like_sf"/>
</dbReference>
<dbReference type="AlphaFoldDB" id="A0A6S6SEU2"/>
<name>A0A6S6SEU2_9BACT</name>
<dbReference type="CDD" id="cd19375">
    <property type="entry name" value="UDG-F3-like_SMUG2"/>
    <property type="match status" value="1"/>
</dbReference>
<proteinExistence type="predicted"/>
<organism evidence="2">
    <name type="scientific">uncultured Sulfurovum sp</name>
    <dbReference type="NCBI Taxonomy" id="269237"/>
    <lineage>
        <taxon>Bacteria</taxon>
        <taxon>Pseudomonadati</taxon>
        <taxon>Campylobacterota</taxon>
        <taxon>Epsilonproteobacteria</taxon>
        <taxon>Campylobacterales</taxon>
        <taxon>Sulfurovaceae</taxon>
        <taxon>Sulfurovum</taxon>
        <taxon>environmental samples</taxon>
    </lineage>
</organism>